<evidence type="ECO:0000256" key="2">
    <source>
        <dbReference type="SAM" id="Phobius"/>
    </source>
</evidence>
<feature type="transmembrane region" description="Helical" evidence="2">
    <location>
        <begin position="62"/>
        <end position="86"/>
    </location>
</feature>
<feature type="transmembrane region" description="Helical" evidence="2">
    <location>
        <begin position="215"/>
        <end position="232"/>
    </location>
</feature>
<organism evidence="5 6">
    <name type="scientific">Staphylococcus lugdunensis</name>
    <dbReference type="NCBI Taxonomy" id="28035"/>
    <lineage>
        <taxon>Bacteria</taxon>
        <taxon>Bacillati</taxon>
        <taxon>Bacillota</taxon>
        <taxon>Bacilli</taxon>
        <taxon>Bacillales</taxon>
        <taxon>Staphylococcaceae</taxon>
        <taxon>Staphylococcus</taxon>
    </lineage>
</organism>
<keyword evidence="7" id="KW-1185">Reference proteome</keyword>
<feature type="transmembrane region" description="Helical" evidence="2">
    <location>
        <begin position="106"/>
        <end position="127"/>
    </location>
</feature>
<dbReference type="PANTHER" id="PTHR36435">
    <property type="entry name" value="SLR1288 PROTEIN"/>
    <property type="match status" value="1"/>
</dbReference>
<dbReference type="Pfam" id="PF02517">
    <property type="entry name" value="Rce1-like"/>
    <property type="match status" value="1"/>
</dbReference>
<keyword evidence="2" id="KW-0472">Membrane</keyword>
<evidence type="ECO:0000313" key="4">
    <source>
        <dbReference type="EMBL" id="QEX37803.1"/>
    </source>
</evidence>
<dbReference type="EMBL" id="CP041722">
    <property type="protein sequence ID" value="QEX37803.1"/>
    <property type="molecule type" value="Genomic_DNA"/>
</dbReference>
<sequence length="266" mass="30654">MNDYHTSTEQRYNETNSTIESSTKNVKPRGNIILNILIFIGWMLLSQMVILIIFGILKLSSIFNSFSGAILTCLFIVIATIITWLIRRYYIRHSYEERQKFKLKDIGINIGWAVLLRVLALAFSYLLHITTGSGQSENDKMLLGDANHQISDASQLPQIFPFLMFILTISILTPYLEELIYRGIFKETLFSRAAFWLPLILSSLIFALQHSVTDIISILMFMFMGIIFYLAYSRRGNVRDSMMVHMIHNSTTGIILLIGYFYVLLH</sequence>
<keyword evidence="5" id="KW-0645">Protease</keyword>
<protein>
    <submittedName>
        <fullName evidence="5">CPBP family intramembrane metalloprotease</fullName>
    </submittedName>
</protein>
<keyword evidence="2" id="KW-1133">Transmembrane helix</keyword>
<dbReference type="Proteomes" id="UP000293637">
    <property type="component" value="Unassembled WGS sequence"/>
</dbReference>
<feature type="compositionally biased region" description="Polar residues" evidence="1">
    <location>
        <begin position="13"/>
        <end position="22"/>
    </location>
</feature>
<accession>A0A292DJB7</accession>
<dbReference type="OMA" id="HIYQSAN"/>
<feature type="transmembrane region" description="Helical" evidence="2">
    <location>
        <begin position="189"/>
        <end position="209"/>
    </location>
</feature>
<dbReference type="GeneID" id="58091003"/>
<evidence type="ECO:0000259" key="3">
    <source>
        <dbReference type="Pfam" id="PF02517"/>
    </source>
</evidence>
<keyword evidence="5" id="KW-0378">Hydrolase</keyword>
<gene>
    <name evidence="5" type="ORF">EQ812_06780</name>
    <name evidence="4" type="ORF">FO454_02270</name>
</gene>
<dbReference type="PANTHER" id="PTHR36435:SF1">
    <property type="entry name" value="CAAX AMINO TERMINAL PROTEASE FAMILY PROTEIN"/>
    <property type="match status" value="1"/>
</dbReference>
<keyword evidence="5" id="KW-0482">Metalloprotease</keyword>
<evidence type="ECO:0000313" key="5">
    <source>
        <dbReference type="EMBL" id="TBW72670.1"/>
    </source>
</evidence>
<feature type="region of interest" description="Disordered" evidence="1">
    <location>
        <begin position="1"/>
        <end position="22"/>
    </location>
</feature>
<proteinExistence type="predicted"/>
<feature type="compositionally biased region" description="Basic and acidic residues" evidence="1">
    <location>
        <begin position="1"/>
        <end position="12"/>
    </location>
</feature>
<dbReference type="GO" id="GO:0080120">
    <property type="term" value="P:CAAX-box protein maturation"/>
    <property type="evidence" value="ECO:0007669"/>
    <property type="project" value="UniProtKB-ARBA"/>
</dbReference>
<dbReference type="InterPro" id="IPR052710">
    <property type="entry name" value="CAAX_protease"/>
</dbReference>
<dbReference type="EMBL" id="SCHB01000003">
    <property type="protein sequence ID" value="TBW72670.1"/>
    <property type="molecule type" value="Genomic_DNA"/>
</dbReference>
<dbReference type="InterPro" id="IPR003675">
    <property type="entry name" value="Rce1/LyrA-like_dom"/>
</dbReference>
<evidence type="ECO:0000256" key="1">
    <source>
        <dbReference type="SAM" id="MobiDB-lite"/>
    </source>
</evidence>
<dbReference type="AlphaFoldDB" id="A0A292DJB7"/>
<feature type="transmembrane region" description="Helical" evidence="2">
    <location>
        <begin position="159"/>
        <end position="177"/>
    </location>
</feature>
<reference evidence="4 7" key="2">
    <citation type="submission" date="2019-07" db="EMBL/GenBank/DDBJ databases">
        <title>Comparative genome analysis of staphylococcus lugdunensis shows clonal complex-dependent diversity of the putative virulence factor, ess/type vii locus.</title>
        <authorList>
            <person name="Lebeurre J."/>
            <person name="Dahyot S."/>
            <person name="Diene S."/>
            <person name="Paulay A."/>
            <person name="Aubourg M."/>
            <person name="Argemi X."/>
            <person name="Giard J.-C."/>
            <person name="Tournier I."/>
            <person name="Francois P."/>
            <person name="Pestel-Caron M."/>
        </authorList>
    </citation>
    <scope>NUCLEOTIDE SEQUENCE [LARGE SCALE GENOMIC DNA]</scope>
    <source>
        <strain evidence="4 7">SL13</strain>
    </source>
</reference>
<dbReference type="GO" id="GO:0004175">
    <property type="term" value="F:endopeptidase activity"/>
    <property type="evidence" value="ECO:0007669"/>
    <property type="project" value="UniProtKB-ARBA"/>
</dbReference>
<dbReference type="RefSeq" id="WP_002479005.1">
    <property type="nucleotide sequence ID" value="NZ_AP021848.1"/>
</dbReference>
<dbReference type="Proteomes" id="UP000325462">
    <property type="component" value="Chromosome"/>
</dbReference>
<reference evidence="5 6" key="1">
    <citation type="journal article" date="2019" name="Sci. Transl. Med.">
        <title>Quorum sensing between bacterial species on the skin protects against epidermal injury in atopic dermatitis.</title>
        <authorList>
            <person name="Williams M.R."/>
        </authorList>
    </citation>
    <scope>NUCLEOTIDE SEQUENCE [LARGE SCALE GENOMIC DNA]</scope>
    <source>
        <strain evidence="5 6">E7</strain>
    </source>
</reference>
<evidence type="ECO:0000313" key="6">
    <source>
        <dbReference type="Proteomes" id="UP000293637"/>
    </source>
</evidence>
<evidence type="ECO:0000313" key="7">
    <source>
        <dbReference type="Proteomes" id="UP000325462"/>
    </source>
</evidence>
<feature type="domain" description="CAAX prenyl protease 2/Lysostaphin resistance protein A-like" evidence="3">
    <location>
        <begin position="162"/>
        <end position="250"/>
    </location>
</feature>
<feature type="transmembrane region" description="Helical" evidence="2">
    <location>
        <begin position="244"/>
        <end position="265"/>
    </location>
</feature>
<dbReference type="GO" id="GO:0008237">
    <property type="term" value="F:metallopeptidase activity"/>
    <property type="evidence" value="ECO:0007669"/>
    <property type="project" value="UniProtKB-KW"/>
</dbReference>
<keyword evidence="2" id="KW-0812">Transmembrane</keyword>
<dbReference type="GO" id="GO:0006508">
    <property type="term" value="P:proteolysis"/>
    <property type="evidence" value="ECO:0007669"/>
    <property type="project" value="UniProtKB-KW"/>
</dbReference>
<feature type="transmembrane region" description="Helical" evidence="2">
    <location>
        <begin position="32"/>
        <end position="56"/>
    </location>
</feature>
<name>A0A292DJB7_STALU</name>